<dbReference type="OrthoDB" id="10612698at2759"/>
<dbReference type="EMBL" id="WNWR01000069">
    <property type="protein sequence ID" value="KAE9992127.1"/>
    <property type="molecule type" value="Genomic_DNA"/>
</dbReference>
<dbReference type="EMBL" id="WNWS01000047">
    <property type="protein sequence ID" value="KAE9984734.1"/>
    <property type="molecule type" value="Genomic_DNA"/>
</dbReference>
<accession>A0A8H3ZG79</accession>
<keyword evidence="1" id="KW-0812">Transmembrane</keyword>
<feature type="transmembrane region" description="Helical" evidence="1">
    <location>
        <begin position="188"/>
        <end position="210"/>
    </location>
</feature>
<sequence length="211" mass="21808">MYFPSTVLVAILPSLSIAHLCAHHAAQPQLLVVESPNRVPTYEAPQIEADTPNHVHVHVVTQTITRTTQATTTISSTTLPPLLSPSSISFYQTSSSTSSTSSESLGFHQDLKIKRNEPPAPLFTGHGPVQPGLAFNIQGKSMTLLSGTLVPATETVTSSLPEKTVNASALGSKAASASASKPTSTSGAGVVGVGMGSFGVWGAMMFLAGLL</sequence>
<evidence type="ECO:0000313" key="5">
    <source>
        <dbReference type="Proteomes" id="UP000447873"/>
    </source>
</evidence>
<proteinExistence type="predicted"/>
<reference evidence="4 6" key="1">
    <citation type="submission" date="2019-07" db="EMBL/GenBank/DDBJ databases">
        <title>Venturia inaequalis Genome Resource.</title>
        <authorList>
            <person name="Lichtner F.J."/>
        </authorList>
    </citation>
    <scope>NUCLEOTIDE SEQUENCE [LARGE SCALE GENOMIC DNA]</scope>
    <source>
        <strain evidence="3 5">120213</strain>
        <strain evidence="4 6">DMI_063113</strain>
    </source>
</reference>
<dbReference type="Proteomes" id="UP000490939">
    <property type="component" value="Unassembled WGS sequence"/>
</dbReference>
<evidence type="ECO:0000313" key="6">
    <source>
        <dbReference type="Proteomes" id="UP000490939"/>
    </source>
</evidence>
<keyword evidence="6" id="KW-1185">Reference proteome</keyword>
<name>A0A8H3ZG79_VENIN</name>
<evidence type="ECO:0000256" key="1">
    <source>
        <dbReference type="SAM" id="Phobius"/>
    </source>
</evidence>
<dbReference type="AlphaFoldDB" id="A0A8H3ZG79"/>
<evidence type="ECO:0000313" key="3">
    <source>
        <dbReference type="EMBL" id="KAE9984734.1"/>
    </source>
</evidence>
<feature type="signal peptide" evidence="2">
    <location>
        <begin position="1"/>
        <end position="18"/>
    </location>
</feature>
<comment type="caution">
    <text evidence="4">The sequence shown here is derived from an EMBL/GenBank/DDBJ whole genome shotgun (WGS) entry which is preliminary data.</text>
</comment>
<dbReference type="Proteomes" id="UP000447873">
    <property type="component" value="Unassembled WGS sequence"/>
</dbReference>
<evidence type="ECO:0000313" key="4">
    <source>
        <dbReference type="EMBL" id="KAE9992127.1"/>
    </source>
</evidence>
<protein>
    <submittedName>
        <fullName evidence="4">Uncharacterized protein</fullName>
    </submittedName>
</protein>
<feature type="chain" id="PRO_5044691177" evidence="2">
    <location>
        <begin position="19"/>
        <end position="211"/>
    </location>
</feature>
<organism evidence="4 6">
    <name type="scientific">Venturia inaequalis</name>
    <name type="common">Apple scab fungus</name>
    <dbReference type="NCBI Taxonomy" id="5025"/>
    <lineage>
        <taxon>Eukaryota</taxon>
        <taxon>Fungi</taxon>
        <taxon>Dikarya</taxon>
        <taxon>Ascomycota</taxon>
        <taxon>Pezizomycotina</taxon>
        <taxon>Dothideomycetes</taxon>
        <taxon>Pleosporomycetidae</taxon>
        <taxon>Venturiales</taxon>
        <taxon>Venturiaceae</taxon>
        <taxon>Venturia</taxon>
    </lineage>
</organism>
<gene>
    <name evidence="4" type="ORF">EG327_009960</name>
    <name evidence="3" type="ORF">EG328_008351</name>
</gene>
<keyword evidence="1" id="KW-0472">Membrane</keyword>
<evidence type="ECO:0000256" key="2">
    <source>
        <dbReference type="SAM" id="SignalP"/>
    </source>
</evidence>
<keyword evidence="2" id="KW-0732">Signal</keyword>
<keyword evidence="1" id="KW-1133">Transmembrane helix</keyword>